<dbReference type="EMBL" id="CP150096">
    <property type="protein sequence ID" value="WZN44864.1"/>
    <property type="molecule type" value="Genomic_DNA"/>
</dbReference>
<gene>
    <name evidence="3" type="ORF">WJU22_18370</name>
</gene>
<reference evidence="3 4" key="1">
    <citation type="submission" date="2024-03" db="EMBL/GenBank/DDBJ databases">
        <title>Chitinophaga caseinilytica sp. nov., a casein hydrolysing bacterium isolated from forest soil.</title>
        <authorList>
            <person name="Lee D.S."/>
            <person name="Han D.M."/>
            <person name="Baek J.H."/>
            <person name="Choi D.G."/>
            <person name="Jeon J.H."/>
            <person name="Jeon C.O."/>
        </authorList>
    </citation>
    <scope>NUCLEOTIDE SEQUENCE [LARGE SCALE GENOMIC DNA]</scope>
    <source>
        <strain evidence="3 4">KACC 19118</strain>
    </source>
</reference>
<dbReference type="Proteomes" id="UP001449657">
    <property type="component" value="Chromosome"/>
</dbReference>
<organism evidence="3 4">
    <name type="scientific">Chitinophaga caseinilytica</name>
    <dbReference type="NCBI Taxonomy" id="2267521"/>
    <lineage>
        <taxon>Bacteria</taxon>
        <taxon>Pseudomonadati</taxon>
        <taxon>Bacteroidota</taxon>
        <taxon>Chitinophagia</taxon>
        <taxon>Chitinophagales</taxon>
        <taxon>Chitinophagaceae</taxon>
        <taxon>Chitinophaga</taxon>
    </lineage>
</organism>
<dbReference type="InterPro" id="IPR041696">
    <property type="entry name" value="PKD_3"/>
</dbReference>
<keyword evidence="1" id="KW-0732">Signal</keyword>
<evidence type="ECO:0000259" key="2">
    <source>
        <dbReference type="Pfam" id="PF16820"/>
    </source>
</evidence>
<keyword evidence="4" id="KW-1185">Reference proteome</keyword>
<evidence type="ECO:0000313" key="3">
    <source>
        <dbReference type="EMBL" id="WZN44864.1"/>
    </source>
</evidence>
<dbReference type="Gene3D" id="2.130.10.10">
    <property type="entry name" value="YVTN repeat-like/Quinoprotein amine dehydrogenase"/>
    <property type="match status" value="1"/>
</dbReference>
<dbReference type="Pfam" id="PF16820">
    <property type="entry name" value="PKD_3"/>
    <property type="match status" value="1"/>
</dbReference>
<dbReference type="RefSeq" id="WP_341839626.1">
    <property type="nucleotide sequence ID" value="NZ_CP149792.1"/>
</dbReference>
<name>A0ABZ2YZD5_9BACT</name>
<protein>
    <submittedName>
        <fullName evidence="3">DUF5074 domain-containing protein</fullName>
    </submittedName>
</protein>
<feature type="chain" id="PRO_5046056839" evidence="1">
    <location>
        <begin position="19"/>
        <end position="438"/>
    </location>
</feature>
<dbReference type="InterPro" id="IPR031815">
    <property type="entry name" value="DUF5074"/>
</dbReference>
<evidence type="ECO:0000313" key="4">
    <source>
        <dbReference type="Proteomes" id="UP001449657"/>
    </source>
</evidence>
<proteinExistence type="predicted"/>
<dbReference type="Pfam" id="PF16819">
    <property type="entry name" value="DUF5074"/>
    <property type="match status" value="1"/>
</dbReference>
<evidence type="ECO:0000256" key="1">
    <source>
        <dbReference type="SAM" id="SignalP"/>
    </source>
</evidence>
<feature type="signal peptide" evidence="1">
    <location>
        <begin position="1"/>
        <end position="18"/>
    </location>
</feature>
<dbReference type="InterPro" id="IPR015943">
    <property type="entry name" value="WD40/YVTN_repeat-like_dom_sf"/>
</dbReference>
<feature type="domain" description="Bacteroidetes PKD-like" evidence="2">
    <location>
        <begin position="35"/>
        <end position="95"/>
    </location>
</feature>
<dbReference type="PROSITE" id="PS51257">
    <property type="entry name" value="PROKAR_LIPOPROTEIN"/>
    <property type="match status" value="1"/>
</dbReference>
<sequence length="438" mass="47060">MKQHVRILLGLAFMATVAACNKSDDVRPSGPKVHIAKPEQTIAVGQELELKPEFTQDAGISFRWTLNGEPVGDKATYTFKPRAHGDYKITFAASTPNGKDSAVYNITVLGQYANGVLVLNEGWFGTQSGSVWFYKYGADTLVPWVYHAVNPGKNLGGVMNTLQYGAIHNGKLYMVVKAGGPLVVTDASTLVETGRVENAVSGKAMSFVGLDATRGLIGADDGIYPINLTSLAIGSKIAGVSGAIGNMVKSGNYVFAHSNNDGMIVLNATTYAVAGKPFKATVGFVTGKNGRIYGAKDSLLMSVHPTTFVKDSVKMPFASVNPFGAWRSVQMASSTVNDHIFIIQPAANWQYGTKLYRYVVGNAASLAAPFITLPAGQYFYGSGVNYDHHTDELVITTINGPYTGSENRVLFYNAQTGALKKTIRYDGWYFPAMTVIQP</sequence>
<accession>A0ABZ2YZD5</accession>